<evidence type="ECO:0000313" key="1">
    <source>
        <dbReference type="EMBL" id="WAJ31176.1"/>
    </source>
</evidence>
<sequence length="94" mass="10932">MDHDQVEGLMAREDPQMKLRLPEALKTAIAKAAEANGRSLNAEIVQRLEQSIGFEEEYGPLEEVMREVWNDIEKLKARVAEHDEHLFPNRYDRD</sequence>
<organism evidence="1 2">
    <name type="scientific">Antarcticirhabdus aurantiaca</name>
    <dbReference type="NCBI Taxonomy" id="2606717"/>
    <lineage>
        <taxon>Bacteria</taxon>
        <taxon>Pseudomonadati</taxon>
        <taxon>Pseudomonadota</taxon>
        <taxon>Alphaproteobacteria</taxon>
        <taxon>Hyphomicrobiales</taxon>
        <taxon>Aurantimonadaceae</taxon>
        <taxon>Antarcticirhabdus</taxon>
    </lineage>
</organism>
<proteinExistence type="predicted"/>
<keyword evidence="2" id="KW-1185">Reference proteome</keyword>
<protein>
    <submittedName>
        <fullName evidence="1">Arc family DNA-binding protein</fullName>
    </submittedName>
</protein>
<gene>
    <name evidence="1" type="ORF">OXU80_13635</name>
</gene>
<name>A0ACD4NWK1_9HYPH</name>
<evidence type="ECO:0000313" key="2">
    <source>
        <dbReference type="Proteomes" id="UP001163223"/>
    </source>
</evidence>
<dbReference type="EMBL" id="CP113520">
    <property type="protein sequence ID" value="WAJ31176.1"/>
    <property type="molecule type" value="Genomic_DNA"/>
</dbReference>
<keyword evidence="1" id="KW-0238">DNA-binding</keyword>
<accession>A0ACD4NWK1</accession>
<dbReference type="Proteomes" id="UP001163223">
    <property type="component" value="Chromosome"/>
</dbReference>
<reference evidence="1" key="1">
    <citation type="submission" date="2022-11" db="EMBL/GenBank/DDBJ databases">
        <title>beta-Carotene-producing bacterium, Jeongeuplla avenae sp. nov., alleviates the salt stress of Arabidopsis seedlings.</title>
        <authorList>
            <person name="Jiang L."/>
            <person name="Lee J."/>
        </authorList>
    </citation>
    <scope>NUCLEOTIDE SEQUENCE</scope>
    <source>
        <strain evidence="1">DY_R2A_6</strain>
    </source>
</reference>